<reference evidence="1 2" key="1">
    <citation type="journal article" date="2019" name="Nat. Ecol. Evol.">
        <title>Megaphylogeny resolves global patterns of mushroom evolution.</title>
        <authorList>
            <person name="Varga T."/>
            <person name="Krizsan K."/>
            <person name="Foldi C."/>
            <person name="Dima B."/>
            <person name="Sanchez-Garcia M."/>
            <person name="Sanchez-Ramirez S."/>
            <person name="Szollosi G.J."/>
            <person name="Szarkandi J.G."/>
            <person name="Papp V."/>
            <person name="Albert L."/>
            <person name="Andreopoulos W."/>
            <person name="Angelini C."/>
            <person name="Antonin V."/>
            <person name="Barry K.W."/>
            <person name="Bougher N.L."/>
            <person name="Buchanan P."/>
            <person name="Buyck B."/>
            <person name="Bense V."/>
            <person name="Catcheside P."/>
            <person name="Chovatia M."/>
            <person name="Cooper J."/>
            <person name="Damon W."/>
            <person name="Desjardin D."/>
            <person name="Finy P."/>
            <person name="Geml J."/>
            <person name="Haridas S."/>
            <person name="Hughes K."/>
            <person name="Justo A."/>
            <person name="Karasinski D."/>
            <person name="Kautmanova I."/>
            <person name="Kiss B."/>
            <person name="Kocsube S."/>
            <person name="Kotiranta H."/>
            <person name="LaButti K.M."/>
            <person name="Lechner B.E."/>
            <person name="Liimatainen K."/>
            <person name="Lipzen A."/>
            <person name="Lukacs Z."/>
            <person name="Mihaltcheva S."/>
            <person name="Morgado L.N."/>
            <person name="Niskanen T."/>
            <person name="Noordeloos M.E."/>
            <person name="Ohm R.A."/>
            <person name="Ortiz-Santana B."/>
            <person name="Ovrebo C."/>
            <person name="Racz N."/>
            <person name="Riley R."/>
            <person name="Savchenko A."/>
            <person name="Shiryaev A."/>
            <person name="Soop K."/>
            <person name="Spirin V."/>
            <person name="Szebenyi C."/>
            <person name="Tomsovsky M."/>
            <person name="Tulloss R.E."/>
            <person name="Uehling J."/>
            <person name="Grigoriev I.V."/>
            <person name="Vagvolgyi C."/>
            <person name="Papp T."/>
            <person name="Martin F.M."/>
            <person name="Miettinen O."/>
            <person name="Hibbett D.S."/>
            <person name="Nagy L.G."/>
        </authorList>
    </citation>
    <scope>NUCLEOTIDE SEQUENCE [LARGE SCALE GENOMIC DNA]</scope>
    <source>
        <strain evidence="1 2">NL-1719</strain>
    </source>
</reference>
<sequence length="286" mass="30441">MTGLSERSVSLTIKVPPRVPRPAPASILASARPDSLSLSAAPAQSNISSTRSALSSATCSTASSAARSVSRAPSATPSCAPSATPSRAPSAAPSIASRSSAARAFATPTHTVASIAPGPLATARRGPLSPNASVIGSPPPRSKPVPRISSDLADRLLEIEDRIRTLELLADRQEGSITEIRGDANEAFIIASTVENDLKKEVRLRESAEDNIENIKGQVGAYNQMVHALDDVVTELEGKMTENEMKPKEAKEEGDEGDEVRRKARDNELNVRLLTMWFSRAEVYFF</sequence>
<dbReference type="Proteomes" id="UP000308600">
    <property type="component" value="Unassembled WGS sequence"/>
</dbReference>
<proteinExistence type="predicted"/>
<dbReference type="EMBL" id="ML208531">
    <property type="protein sequence ID" value="TFK63270.1"/>
    <property type="molecule type" value="Genomic_DNA"/>
</dbReference>
<organism evidence="1 2">
    <name type="scientific">Pluteus cervinus</name>
    <dbReference type="NCBI Taxonomy" id="181527"/>
    <lineage>
        <taxon>Eukaryota</taxon>
        <taxon>Fungi</taxon>
        <taxon>Dikarya</taxon>
        <taxon>Basidiomycota</taxon>
        <taxon>Agaricomycotina</taxon>
        <taxon>Agaricomycetes</taxon>
        <taxon>Agaricomycetidae</taxon>
        <taxon>Agaricales</taxon>
        <taxon>Pluteineae</taxon>
        <taxon>Pluteaceae</taxon>
        <taxon>Pluteus</taxon>
    </lineage>
</organism>
<accession>A0ACD3AC81</accession>
<evidence type="ECO:0000313" key="1">
    <source>
        <dbReference type="EMBL" id="TFK63270.1"/>
    </source>
</evidence>
<keyword evidence="2" id="KW-1185">Reference proteome</keyword>
<evidence type="ECO:0000313" key="2">
    <source>
        <dbReference type="Proteomes" id="UP000308600"/>
    </source>
</evidence>
<name>A0ACD3AC81_9AGAR</name>
<protein>
    <submittedName>
        <fullName evidence="1">Uncharacterized protein</fullName>
    </submittedName>
</protein>
<gene>
    <name evidence="1" type="ORF">BDN72DRAFT_330074</name>
</gene>